<gene>
    <name evidence="4" type="ORF">B843_10090</name>
</gene>
<evidence type="ECO:0000313" key="4">
    <source>
        <dbReference type="EMBL" id="AHI23403.1"/>
    </source>
</evidence>
<dbReference type="EMBL" id="CP004353">
    <property type="protein sequence ID" value="AHI23403.1"/>
    <property type="molecule type" value="Genomic_DNA"/>
</dbReference>
<dbReference type="Proteomes" id="UP000019222">
    <property type="component" value="Chromosome"/>
</dbReference>
<evidence type="ECO:0008006" key="6">
    <source>
        <dbReference type="Google" id="ProtNLM"/>
    </source>
</evidence>
<dbReference type="eggNOG" id="COG0629">
    <property type="taxonomic scope" value="Bacteria"/>
</dbReference>
<evidence type="ECO:0000256" key="3">
    <source>
        <dbReference type="SAM" id="MobiDB-lite"/>
    </source>
</evidence>
<dbReference type="GO" id="GO:0003697">
    <property type="term" value="F:single-stranded DNA binding"/>
    <property type="evidence" value="ECO:0007669"/>
    <property type="project" value="InterPro"/>
</dbReference>
<sequence>MHAQTTIIGHLADDPVLTKTTSGNFVCRLRVASSRRVRKQPDRQAVEQGRSNLEQSGYSPGGAAESTRPGSANDGWVDQDLLFIDVECWGQLAINAKKSLQKGRPIMASGYLYTNTWVDEKDGKEQIRSVTRLKASALGLELSRYVAGSRKSVPNDEVTIDGTETPDPTGVDDSIINRDYSNRPPAEPSQEEGEHTEHAEHTEHTGHADPSLTAVAC</sequence>
<dbReference type="STRING" id="1224164.B843_10090"/>
<organism evidence="4 5">
    <name type="scientific">Corynebacterium vitaeruminis DSM 20294</name>
    <dbReference type="NCBI Taxonomy" id="1224164"/>
    <lineage>
        <taxon>Bacteria</taxon>
        <taxon>Bacillati</taxon>
        <taxon>Actinomycetota</taxon>
        <taxon>Actinomycetes</taxon>
        <taxon>Mycobacteriales</taxon>
        <taxon>Corynebacteriaceae</taxon>
        <taxon>Corynebacterium</taxon>
    </lineage>
</organism>
<dbReference type="AlphaFoldDB" id="W5YA60"/>
<protein>
    <recommendedName>
        <fullName evidence="6">Single-stranded DNA-binding protein</fullName>
    </recommendedName>
</protein>
<dbReference type="SUPFAM" id="SSF50249">
    <property type="entry name" value="Nucleic acid-binding proteins"/>
    <property type="match status" value="2"/>
</dbReference>
<name>W5YA60_9CORY</name>
<dbReference type="InterPro" id="IPR000424">
    <property type="entry name" value="Primosome_PriB/ssb"/>
</dbReference>
<dbReference type="PATRIC" id="fig|1224164.3.peg.2038"/>
<evidence type="ECO:0000313" key="5">
    <source>
        <dbReference type="Proteomes" id="UP000019222"/>
    </source>
</evidence>
<dbReference type="RefSeq" id="WP_025253404.1">
    <property type="nucleotide sequence ID" value="NZ_CP004353.1"/>
</dbReference>
<evidence type="ECO:0000256" key="2">
    <source>
        <dbReference type="PROSITE-ProRule" id="PRU00252"/>
    </source>
</evidence>
<feature type="region of interest" description="Disordered" evidence="3">
    <location>
        <begin position="150"/>
        <end position="217"/>
    </location>
</feature>
<dbReference type="CDD" id="cd04496">
    <property type="entry name" value="SSB_OBF"/>
    <property type="match status" value="1"/>
</dbReference>
<dbReference type="Gene3D" id="2.40.50.140">
    <property type="entry name" value="Nucleic acid-binding proteins"/>
    <property type="match status" value="1"/>
</dbReference>
<dbReference type="InterPro" id="IPR012340">
    <property type="entry name" value="NA-bd_OB-fold"/>
</dbReference>
<feature type="compositionally biased region" description="Basic and acidic residues" evidence="3">
    <location>
        <begin position="192"/>
        <end position="207"/>
    </location>
</feature>
<reference evidence="4 5" key="1">
    <citation type="submission" date="2013-02" db="EMBL/GenBank/DDBJ databases">
        <title>The complete genome sequence of Corynebacterium vitaeruminis DSM 20294.</title>
        <authorList>
            <person name="Ruckert C."/>
            <person name="Albersmeier A."/>
            <person name="Kalinowski J."/>
        </authorList>
    </citation>
    <scope>NUCLEOTIDE SEQUENCE [LARGE SCALE GENOMIC DNA]</scope>
    <source>
        <strain evidence="5">ATCC 10234</strain>
    </source>
</reference>
<dbReference type="Pfam" id="PF00436">
    <property type="entry name" value="SSB"/>
    <property type="match status" value="1"/>
</dbReference>
<keyword evidence="5" id="KW-1185">Reference proteome</keyword>
<dbReference type="PROSITE" id="PS50935">
    <property type="entry name" value="SSB"/>
    <property type="match status" value="1"/>
</dbReference>
<evidence type="ECO:0000256" key="1">
    <source>
        <dbReference type="ARBA" id="ARBA00023125"/>
    </source>
</evidence>
<dbReference type="HOGENOM" id="CLU_078758_1_4_11"/>
<keyword evidence="1 2" id="KW-0238">DNA-binding</keyword>
<accession>W5YA60</accession>
<dbReference type="KEGG" id="cvt:B843_10090"/>
<feature type="region of interest" description="Disordered" evidence="3">
    <location>
        <begin position="38"/>
        <end position="71"/>
    </location>
</feature>
<feature type="compositionally biased region" description="Polar residues" evidence="3">
    <location>
        <begin position="49"/>
        <end position="58"/>
    </location>
</feature>
<proteinExistence type="predicted"/>